<evidence type="ECO:0000313" key="4">
    <source>
        <dbReference type="Proteomes" id="UP000188613"/>
    </source>
</evidence>
<reference evidence="3 4" key="1">
    <citation type="submission" date="2016-12" db="EMBL/GenBank/DDBJ databases">
        <title>Domibacillus sp. SAB 38T whole genome sequencing.</title>
        <authorList>
            <person name="Verma A."/>
            <person name="Ojha A.K."/>
            <person name="Krishnamurthi S."/>
        </authorList>
    </citation>
    <scope>NUCLEOTIDE SEQUENCE [LARGE SCALE GENOMIC DNA]</scope>
    <source>
        <strain evidence="3 4">SAB 38</strain>
    </source>
</reference>
<dbReference type="NCBIfam" id="TIGR02867">
    <property type="entry name" value="spore_II_P"/>
    <property type="match status" value="1"/>
</dbReference>
<dbReference type="AlphaFoldDB" id="A0A1V2ABG5"/>
<sequence>MHSNSEKNTVKRRKIRSLLRMLLYLAIILFIFWLLFVLFFPFFYGREEMKENKLLKNVESLSKLDVLPIFPDKSNEQNGFSDKPPEESENGRLLDLEERDEFQPDMKDLLKERELSFKNVEALFENVKAPKDLDRSHSTYGKEVVYVYHTHSRESFLPYLKYTDQPEDAFHPKANITLVGEMLERALERRGIGTKANSVDIVEELDAKGLKYGSSYLLSRDHVRAAKKANKDLDIFLDIHRDSLRKSSTTIEKNGEKYARMLFVVGTGHEDYEKNLSFTEGLHQQINAKLPGLSKGILTKDSSQGNGVYNQDLAPRSVIVEMGGVDNTAEEISRTVEVFANALSDYYWHGEK</sequence>
<dbReference type="Proteomes" id="UP000188613">
    <property type="component" value="Unassembled WGS sequence"/>
</dbReference>
<dbReference type="SUPFAM" id="SSF53187">
    <property type="entry name" value="Zn-dependent exopeptidases"/>
    <property type="match status" value="1"/>
</dbReference>
<proteinExistence type="predicted"/>
<comment type="caution">
    <text evidence="3">The sequence shown here is derived from an EMBL/GenBank/DDBJ whole genome shotgun (WGS) entry which is preliminary data.</text>
</comment>
<dbReference type="Pfam" id="PF07454">
    <property type="entry name" value="SpoIIP"/>
    <property type="match status" value="1"/>
</dbReference>
<keyword evidence="2" id="KW-0812">Transmembrane</keyword>
<evidence type="ECO:0000256" key="1">
    <source>
        <dbReference type="SAM" id="MobiDB-lite"/>
    </source>
</evidence>
<gene>
    <name evidence="3" type="ORF">BTO28_02530</name>
</gene>
<evidence type="ECO:0000256" key="2">
    <source>
        <dbReference type="SAM" id="Phobius"/>
    </source>
</evidence>
<feature type="transmembrane region" description="Helical" evidence="2">
    <location>
        <begin position="21"/>
        <end position="44"/>
    </location>
</feature>
<name>A0A1V2ABG5_9BACI</name>
<keyword evidence="2" id="KW-1133">Transmembrane helix</keyword>
<keyword evidence="4" id="KW-1185">Reference proteome</keyword>
<organism evidence="3 4">
    <name type="scientific">Domibacillus epiphyticus</name>
    <dbReference type="NCBI Taxonomy" id="1714355"/>
    <lineage>
        <taxon>Bacteria</taxon>
        <taxon>Bacillati</taxon>
        <taxon>Bacillota</taxon>
        <taxon>Bacilli</taxon>
        <taxon>Bacillales</taxon>
        <taxon>Bacillaceae</taxon>
        <taxon>Domibacillus</taxon>
    </lineage>
</organism>
<feature type="compositionally biased region" description="Basic and acidic residues" evidence="1">
    <location>
        <begin position="83"/>
        <end position="97"/>
    </location>
</feature>
<dbReference type="OrthoDB" id="1633470at2"/>
<accession>A0A1V2ABG5</accession>
<dbReference type="InterPro" id="IPR010897">
    <property type="entry name" value="Spore_II_P"/>
</dbReference>
<dbReference type="EMBL" id="MSFI01000004">
    <property type="protein sequence ID" value="OMP68307.1"/>
    <property type="molecule type" value="Genomic_DNA"/>
</dbReference>
<feature type="region of interest" description="Disordered" evidence="1">
    <location>
        <begin position="72"/>
        <end position="97"/>
    </location>
</feature>
<dbReference type="STRING" id="1714355.BTO28_02530"/>
<keyword evidence="2" id="KW-0472">Membrane</keyword>
<protein>
    <submittedName>
        <fullName evidence="3">Stage II sporulation protein P</fullName>
    </submittedName>
</protein>
<evidence type="ECO:0000313" key="3">
    <source>
        <dbReference type="EMBL" id="OMP68307.1"/>
    </source>
</evidence>